<dbReference type="HOGENOM" id="CLU_2895945_0_0_9"/>
<evidence type="ECO:0000313" key="1">
    <source>
        <dbReference type="EMBL" id="EEG54546.1"/>
    </source>
</evidence>
<dbReference type="EMBL" id="ACCJ01000259">
    <property type="protein sequence ID" value="EEG54546.1"/>
    <property type="molecule type" value="Genomic_DNA"/>
</dbReference>
<evidence type="ECO:0000313" key="2">
    <source>
        <dbReference type="Proteomes" id="UP000004756"/>
    </source>
</evidence>
<reference evidence="1 2" key="2">
    <citation type="submission" date="2009-02" db="EMBL/GenBank/DDBJ databases">
        <title>Draft genome sequence of Clostridium asparagiforme (DSM 15981).</title>
        <authorList>
            <person name="Sudarsanam P."/>
            <person name="Ley R."/>
            <person name="Guruge J."/>
            <person name="Turnbaugh P.J."/>
            <person name="Mahowald M."/>
            <person name="Liep D."/>
            <person name="Gordon J."/>
        </authorList>
    </citation>
    <scope>NUCLEOTIDE SEQUENCE [LARGE SCALE GENOMIC DNA]</scope>
    <source>
        <strain evidence="1 2">DSM 15981</strain>
    </source>
</reference>
<sequence>MVGCSLSGATDRLEQAVFVGTGLVRIYLGLLMQKLVEPAANPIFAVRRNKLFLRHGILLFRR</sequence>
<gene>
    <name evidence="1" type="ORF">CLOSTASPAR_03382</name>
</gene>
<proteinExistence type="predicted"/>
<organism evidence="1 2">
    <name type="scientific">[Clostridium] asparagiforme DSM 15981</name>
    <dbReference type="NCBI Taxonomy" id="518636"/>
    <lineage>
        <taxon>Bacteria</taxon>
        <taxon>Bacillati</taxon>
        <taxon>Bacillota</taxon>
        <taxon>Clostridia</taxon>
        <taxon>Lachnospirales</taxon>
        <taxon>Lachnospiraceae</taxon>
        <taxon>Enterocloster</taxon>
    </lineage>
</organism>
<reference evidence="1 2" key="1">
    <citation type="submission" date="2009-01" db="EMBL/GenBank/DDBJ databases">
        <authorList>
            <person name="Fulton L."/>
            <person name="Clifton S."/>
            <person name="Fulton B."/>
            <person name="Xu J."/>
            <person name="Minx P."/>
            <person name="Pepin K.H."/>
            <person name="Johnson M."/>
            <person name="Bhonagiri V."/>
            <person name="Nash W.E."/>
            <person name="Mardis E.R."/>
            <person name="Wilson R.K."/>
        </authorList>
    </citation>
    <scope>NUCLEOTIDE SEQUENCE [LARGE SCALE GENOMIC DNA]</scope>
    <source>
        <strain evidence="1 2">DSM 15981</strain>
    </source>
</reference>
<dbReference type="AlphaFoldDB" id="C0D293"/>
<keyword evidence="2" id="KW-1185">Reference proteome</keyword>
<name>C0D293_9FIRM</name>
<protein>
    <submittedName>
        <fullName evidence="1">Uncharacterized protein</fullName>
    </submittedName>
</protein>
<dbReference type="Proteomes" id="UP000004756">
    <property type="component" value="Unassembled WGS sequence"/>
</dbReference>
<comment type="caution">
    <text evidence="1">The sequence shown here is derived from an EMBL/GenBank/DDBJ whole genome shotgun (WGS) entry which is preliminary data.</text>
</comment>
<accession>C0D293</accession>